<keyword evidence="9" id="KW-1185">Reference proteome</keyword>
<comment type="subcellular location">
    <subcellularLocation>
        <location evidence="1">Membrane</location>
        <topology evidence="1">Multi-pass membrane protein</topology>
    </subcellularLocation>
</comment>
<evidence type="ECO:0000256" key="3">
    <source>
        <dbReference type="ARBA" id="ARBA00022989"/>
    </source>
</evidence>
<evidence type="ECO:0000256" key="6">
    <source>
        <dbReference type="SAM" id="Phobius"/>
    </source>
</evidence>
<feature type="transmembrane region" description="Helical" evidence="6">
    <location>
        <begin position="198"/>
        <end position="216"/>
    </location>
</feature>
<feature type="transmembrane region" description="Helical" evidence="6">
    <location>
        <begin position="291"/>
        <end position="311"/>
    </location>
</feature>
<evidence type="ECO:0000256" key="2">
    <source>
        <dbReference type="ARBA" id="ARBA00022692"/>
    </source>
</evidence>
<feature type="transmembrane region" description="Helical" evidence="6">
    <location>
        <begin position="537"/>
        <end position="556"/>
    </location>
</feature>
<dbReference type="Pfam" id="PF00324">
    <property type="entry name" value="AA_permease"/>
    <property type="match status" value="1"/>
</dbReference>
<dbReference type="Gene3D" id="1.20.1740.10">
    <property type="entry name" value="Amino acid/polyamine transporter I"/>
    <property type="match status" value="1"/>
</dbReference>
<evidence type="ECO:0000259" key="7">
    <source>
        <dbReference type="Pfam" id="PF00324"/>
    </source>
</evidence>
<name>A0AAV9HUU4_9PEZI</name>
<dbReference type="EMBL" id="MU864962">
    <property type="protein sequence ID" value="KAK4463228.1"/>
    <property type="molecule type" value="Genomic_DNA"/>
</dbReference>
<dbReference type="PANTHER" id="PTHR43341">
    <property type="entry name" value="AMINO ACID PERMEASE"/>
    <property type="match status" value="1"/>
</dbReference>
<feature type="transmembrane region" description="Helical" evidence="6">
    <location>
        <begin position="568"/>
        <end position="587"/>
    </location>
</feature>
<feature type="transmembrane region" description="Helical" evidence="6">
    <location>
        <begin position="441"/>
        <end position="461"/>
    </location>
</feature>
<gene>
    <name evidence="8" type="ORF">QBC42DRAFT_296163</name>
</gene>
<proteinExistence type="predicted"/>
<dbReference type="PANTHER" id="PTHR43341:SF35">
    <property type="entry name" value="ACID TRANSPORTER, PUTATIVE-RELATED"/>
    <property type="match status" value="1"/>
</dbReference>
<dbReference type="AlphaFoldDB" id="A0AAV9HUU4"/>
<feature type="transmembrane region" description="Helical" evidence="6">
    <location>
        <begin position="98"/>
        <end position="118"/>
    </location>
</feature>
<keyword evidence="2 6" id="KW-0812">Transmembrane</keyword>
<keyword evidence="3 6" id="KW-1133">Transmembrane helix</keyword>
<evidence type="ECO:0000256" key="5">
    <source>
        <dbReference type="SAM" id="MobiDB-lite"/>
    </source>
</evidence>
<feature type="transmembrane region" description="Helical" evidence="6">
    <location>
        <begin position="223"/>
        <end position="243"/>
    </location>
</feature>
<evidence type="ECO:0000313" key="8">
    <source>
        <dbReference type="EMBL" id="KAK4463228.1"/>
    </source>
</evidence>
<sequence>MADQPAVGGYGHPNYQQQPIQGNLNPHLYGDYPHSAQTPSTEKRTDVVSVHSEAPRTELRRTLKERHVNMIGFSTVLGVGLFLSSGKAIFIAGPGLAVIAYLFMGTIMWSAMATMAEMTALYPVKGPTFEFARRFIDDSVGYASAWMLWFSYVMVAAAEIKAITEIFKFKIEPSYLGEVNYPEADVQWEFGLTTKPEVWIGIFLIVELVVNLLPVRHYGRIEYVFGCFKITLLIALIMINTILHSRGRFHKKFWTYQEPYGFSSDYFVAKAPNDSNPDGVVYTGSLGTFTALWTCMVTSFFSLMGWDVVLLTAPENKDLAKDETVKISSRKIALRVILLYALAVFTVGLNIPYTDSGLRNLTLNGITGGRTSPFVLAAIREHVPVLPHFLNGFFVFSACSTGINSLYSASRILHAIATLRDAWPDWRWVEAIRSRLEQTRLGVPMIAVFASWLVTFVSFMSSNAESHEILGRMTSIASSCTLIVYALNCYTFLLFFKELDKIACGHRDQDLDITPDMRYQWNRGNKRHYPYRSHLQWIRALYALVFCLLLLIFQGWRTVVSPFAEADFVAGYIAIPIFLFLSAAYFLKNRGLNPHRWYIRAEKLTGLEAVGPVVVVDPSERAACKHCGMRHRRGALAWPRGEGLGKQKTMAILEWVWAWLK</sequence>
<protein>
    <submittedName>
        <fullName evidence="8">Amino acid permease-domain-containing protein</fullName>
    </submittedName>
</protein>
<evidence type="ECO:0000313" key="9">
    <source>
        <dbReference type="Proteomes" id="UP001321749"/>
    </source>
</evidence>
<feature type="domain" description="Amino acid permease/ SLC12A" evidence="7">
    <location>
        <begin position="67"/>
        <end position="498"/>
    </location>
</feature>
<feature type="transmembrane region" description="Helical" evidence="6">
    <location>
        <begin position="139"/>
        <end position="158"/>
    </location>
</feature>
<feature type="transmembrane region" description="Helical" evidence="6">
    <location>
        <begin position="389"/>
        <end position="407"/>
    </location>
</feature>
<organism evidence="8 9">
    <name type="scientific">Cladorrhinum samala</name>
    <dbReference type="NCBI Taxonomy" id="585594"/>
    <lineage>
        <taxon>Eukaryota</taxon>
        <taxon>Fungi</taxon>
        <taxon>Dikarya</taxon>
        <taxon>Ascomycota</taxon>
        <taxon>Pezizomycotina</taxon>
        <taxon>Sordariomycetes</taxon>
        <taxon>Sordariomycetidae</taxon>
        <taxon>Sordariales</taxon>
        <taxon>Podosporaceae</taxon>
        <taxon>Cladorrhinum</taxon>
    </lineage>
</organism>
<accession>A0AAV9HUU4</accession>
<dbReference type="Proteomes" id="UP001321749">
    <property type="component" value="Unassembled WGS sequence"/>
</dbReference>
<feature type="transmembrane region" description="Helical" evidence="6">
    <location>
        <begin position="473"/>
        <end position="496"/>
    </location>
</feature>
<reference evidence="8" key="2">
    <citation type="submission" date="2023-06" db="EMBL/GenBank/DDBJ databases">
        <authorList>
            <consortium name="Lawrence Berkeley National Laboratory"/>
            <person name="Mondo S.J."/>
            <person name="Hensen N."/>
            <person name="Bonometti L."/>
            <person name="Westerberg I."/>
            <person name="Brannstrom I.O."/>
            <person name="Guillou S."/>
            <person name="Cros-Aarteil S."/>
            <person name="Calhoun S."/>
            <person name="Haridas S."/>
            <person name="Kuo A."/>
            <person name="Pangilinan J."/>
            <person name="Riley R."/>
            <person name="Labutti K."/>
            <person name="Andreopoulos B."/>
            <person name="Lipzen A."/>
            <person name="Chen C."/>
            <person name="Yanf M."/>
            <person name="Daum C."/>
            <person name="Ng V."/>
            <person name="Clum A."/>
            <person name="Steindorff A."/>
            <person name="Ohm R."/>
            <person name="Martin F."/>
            <person name="Silar P."/>
            <person name="Natvig D."/>
            <person name="Lalanne C."/>
            <person name="Gautier V."/>
            <person name="Ament-Velasquez S.L."/>
            <person name="Kruys A."/>
            <person name="Hutchinson M.I."/>
            <person name="Powell A.J."/>
            <person name="Barry K."/>
            <person name="Miller A.N."/>
            <person name="Grigoriev I.V."/>
            <person name="Debuchy R."/>
            <person name="Gladieux P."/>
            <person name="Thoren M.H."/>
            <person name="Johannesson H."/>
        </authorList>
    </citation>
    <scope>NUCLEOTIDE SEQUENCE</scope>
    <source>
        <strain evidence="8">PSN324</strain>
    </source>
</reference>
<evidence type="ECO:0000256" key="4">
    <source>
        <dbReference type="ARBA" id="ARBA00023136"/>
    </source>
</evidence>
<evidence type="ECO:0000256" key="1">
    <source>
        <dbReference type="ARBA" id="ARBA00004141"/>
    </source>
</evidence>
<dbReference type="GO" id="GO:0016020">
    <property type="term" value="C:membrane"/>
    <property type="evidence" value="ECO:0007669"/>
    <property type="project" value="UniProtKB-SubCell"/>
</dbReference>
<dbReference type="InterPro" id="IPR050524">
    <property type="entry name" value="APC_YAT"/>
</dbReference>
<comment type="caution">
    <text evidence="8">The sequence shown here is derived from an EMBL/GenBank/DDBJ whole genome shotgun (WGS) entry which is preliminary data.</text>
</comment>
<feature type="transmembrane region" description="Helical" evidence="6">
    <location>
        <begin position="332"/>
        <end position="353"/>
    </location>
</feature>
<dbReference type="InterPro" id="IPR004841">
    <property type="entry name" value="AA-permease/SLC12A_dom"/>
</dbReference>
<reference evidence="8" key="1">
    <citation type="journal article" date="2023" name="Mol. Phylogenet. Evol.">
        <title>Genome-scale phylogeny and comparative genomics of the fungal order Sordariales.</title>
        <authorList>
            <person name="Hensen N."/>
            <person name="Bonometti L."/>
            <person name="Westerberg I."/>
            <person name="Brannstrom I.O."/>
            <person name="Guillou S."/>
            <person name="Cros-Aarteil S."/>
            <person name="Calhoun S."/>
            <person name="Haridas S."/>
            <person name="Kuo A."/>
            <person name="Mondo S."/>
            <person name="Pangilinan J."/>
            <person name="Riley R."/>
            <person name="LaButti K."/>
            <person name="Andreopoulos B."/>
            <person name="Lipzen A."/>
            <person name="Chen C."/>
            <person name="Yan M."/>
            <person name="Daum C."/>
            <person name="Ng V."/>
            <person name="Clum A."/>
            <person name="Steindorff A."/>
            <person name="Ohm R.A."/>
            <person name="Martin F."/>
            <person name="Silar P."/>
            <person name="Natvig D.O."/>
            <person name="Lalanne C."/>
            <person name="Gautier V."/>
            <person name="Ament-Velasquez S.L."/>
            <person name="Kruys A."/>
            <person name="Hutchinson M.I."/>
            <person name="Powell A.J."/>
            <person name="Barry K."/>
            <person name="Miller A.N."/>
            <person name="Grigoriev I.V."/>
            <person name="Debuchy R."/>
            <person name="Gladieux P."/>
            <person name="Hiltunen Thoren M."/>
            <person name="Johannesson H."/>
        </authorList>
    </citation>
    <scope>NUCLEOTIDE SEQUENCE</scope>
    <source>
        <strain evidence="8">PSN324</strain>
    </source>
</reference>
<dbReference type="GO" id="GO:0015171">
    <property type="term" value="F:amino acid transmembrane transporter activity"/>
    <property type="evidence" value="ECO:0007669"/>
    <property type="project" value="TreeGrafter"/>
</dbReference>
<feature type="transmembrane region" description="Helical" evidence="6">
    <location>
        <begin position="70"/>
        <end position="92"/>
    </location>
</feature>
<feature type="region of interest" description="Disordered" evidence="5">
    <location>
        <begin position="26"/>
        <end position="52"/>
    </location>
</feature>
<keyword evidence="4 6" id="KW-0472">Membrane</keyword>